<feature type="region of interest" description="Disordered" evidence="1">
    <location>
        <begin position="363"/>
        <end position="389"/>
    </location>
</feature>
<keyword evidence="3" id="KW-1185">Reference proteome</keyword>
<evidence type="ECO:0000313" key="2">
    <source>
        <dbReference type="EMBL" id="RDW76133.1"/>
    </source>
</evidence>
<name>A0A3D8RPZ5_9HELO</name>
<dbReference type="AlphaFoldDB" id="A0A3D8RPZ5"/>
<dbReference type="OrthoDB" id="2830640at2759"/>
<feature type="region of interest" description="Disordered" evidence="1">
    <location>
        <begin position="217"/>
        <end position="246"/>
    </location>
</feature>
<comment type="caution">
    <text evidence="2">The sequence shown here is derived from an EMBL/GenBank/DDBJ whole genome shotgun (WGS) entry which is preliminary data.</text>
</comment>
<accession>A0A3D8RPZ5</accession>
<evidence type="ECO:0000313" key="3">
    <source>
        <dbReference type="Proteomes" id="UP000256328"/>
    </source>
</evidence>
<protein>
    <submittedName>
        <fullName evidence="2">Uncharacterized protein</fullName>
    </submittedName>
</protein>
<dbReference type="Proteomes" id="UP000256328">
    <property type="component" value="Unassembled WGS sequence"/>
</dbReference>
<reference evidence="2 3" key="1">
    <citation type="journal article" date="2018" name="IMA Fungus">
        <title>IMA Genome-F 9: Draft genome sequence of Annulohypoxylon stygium, Aspergillus mulundensis, Berkeleyomyces basicola (syn. Thielaviopsis basicola), Ceratocystis smalleyi, two Cercospora beticola strains, Coleophoma cylindrospora, Fusarium fracticaudum, Phialophora cf. hyalina, and Morchella septimelata.</title>
        <authorList>
            <person name="Wingfield B.D."/>
            <person name="Bills G.F."/>
            <person name="Dong Y."/>
            <person name="Huang W."/>
            <person name="Nel W.J."/>
            <person name="Swalarsk-Parry B.S."/>
            <person name="Vaghefi N."/>
            <person name="Wilken P.M."/>
            <person name="An Z."/>
            <person name="de Beer Z.W."/>
            <person name="De Vos L."/>
            <person name="Chen L."/>
            <person name="Duong T.A."/>
            <person name="Gao Y."/>
            <person name="Hammerbacher A."/>
            <person name="Kikkert J.R."/>
            <person name="Li Y."/>
            <person name="Li H."/>
            <person name="Li K."/>
            <person name="Li Q."/>
            <person name="Liu X."/>
            <person name="Ma X."/>
            <person name="Naidoo K."/>
            <person name="Pethybridge S.J."/>
            <person name="Sun J."/>
            <person name="Steenkamp E.T."/>
            <person name="van der Nest M.A."/>
            <person name="van Wyk S."/>
            <person name="Wingfield M.J."/>
            <person name="Xiong C."/>
            <person name="Yue Q."/>
            <person name="Zhang X."/>
        </authorList>
    </citation>
    <scope>NUCLEOTIDE SEQUENCE [LARGE SCALE GENOMIC DNA]</scope>
    <source>
        <strain evidence="2 3">BP5796</strain>
    </source>
</reference>
<dbReference type="EMBL" id="PDLN01000009">
    <property type="protein sequence ID" value="RDW76133.1"/>
    <property type="molecule type" value="Genomic_DNA"/>
</dbReference>
<evidence type="ECO:0000256" key="1">
    <source>
        <dbReference type="SAM" id="MobiDB-lite"/>
    </source>
</evidence>
<sequence length="532" mass="59256">MAKASMCEVMEFSNGTWTSQPMTTAELCSKRQQLMPCEKRPENGAHAATPRTTVVFLGAIKDLVKTNAQQELTDAYHIPEFFWRNFAEELSGFFDCQVARKANPADQTSAGLLSTQSRYEIKRPRPGVTSVSDDSSYEWLKWAFHTLWTPTAGITLLCFDVSTSSKKALQEALMKTDGHDIAQDPFSIHVFLIEQLLLVYDDAVWAWNKFVRNLEKASNPAPRTPRTPTHSNVDTREQNRPSWDAPRPDYIAMHNLARHIIHSAETLATGMETMKGLAHEYAILRDEQPTVKATPGELVAENQRRLRSYLGMMKALHLRAEAAKARVQNEINLVLSAPAPDVPQGEESSRALTFTAGLQHRCATRQPSVGTHRGGSAGRQPRDEDHLNPRASIPARDIYIGVVQYGLLQLRAGGQWGRLEQVLGLLGGDHPRDVGHVCNLVSMAGGFGAGEEWQGRLDVLMKIGWRCSVSGTCLDGDALKLQRYPIRQSVISGECEPYLLLFEIYARLRMGGPYVLLFSHALSRVVLQEKAE</sequence>
<proteinExistence type="predicted"/>
<gene>
    <name evidence="2" type="ORF">BP5796_06954</name>
</gene>
<organism evidence="2 3">
    <name type="scientific">Coleophoma crateriformis</name>
    <dbReference type="NCBI Taxonomy" id="565419"/>
    <lineage>
        <taxon>Eukaryota</taxon>
        <taxon>Fungi</taxon>
        <taxon>Dikarya</taxon>
        <taxon>Ascomycota</taxon>
        <taxon>Pezizomycotina</taxon>
        <taxon>Leotiomycetes</taxon>
        <taxon>Helotiales</taxon>
        <taxon>Dermateaceae</taxon>
        <taxon>Coleophoma</taxon>
    </lineage>
</organism>